<evidence type="ECO:0000313" key="2">
    <source>
        <dbReference type="EMBL" id="QXJ21507.1"/>
    </source>
</evidence>
<feature type="transmembrane region" description="Helical" evidence="1">
    <location>
        <begin position="92"/>
        <end position="125"/>
    </location>
</feature>
<evidence type="ECO:0000313" key="3">
    <source>
        <dbReference type="Proteomes" id="UP001049518"/>
    </source>
</evidence>
<gene>
    <name evidence="2" type="ORF">AGRA3207_002366</name>
</gene>
<dbReference type="Proteomes" id="UP001049518">
    <property type="component" value="Chromosome"/>
</dbReference>
<feature type="transmembrane region" description="Helical" evidence="1">
    <location>
        <begin position="140"/>
        <end position="162"/>
    </location>
</feature>
<keyword evidence="1" id="KW-0472">Membrane</keyword>
<dbReference type="EMBL" id="CP059572">
    <property type="protein sequence ID" value="QXJ21507.1"/>
    <property type="molecule type" value="Genomic_DNA"/>
</dbReference>
<keyword evidence="3" id="KW-1185">Reference proteome</keyword>
<proteinExistence type="predicted"/>
<name>A0ABX8QVN6_9ACTN</name>
<protein>
    <submittedName>
        <fullName evidence="2">DoxX family membrane protein</fullName>
    </submittedName>
</protein>
<feature type="transmembrane region" description="Helical" evidence="1">
    <location>
        <begin position="25"/>
        <end position="43"/>
    </location>
</feature>
<evidence type="ECO:0000256" key="1">
    <source>
        <dbReference type="SAM" id="Phobius"/>
    </source>
</evidence>
<keyword evidence="1" id="KW-1133">Transmembrane helix</keyword>
<accession>A0ABX8QVN6</accession>
<organism evidence="2 3">
    <name type="scientific">Actinomadura graeca</name>
    <dbReference type="NCBI Taxonomy" id="2750812"/>
    <lineage>
        <taxon>Bacteria</taxon>
        <taxon>Bacillati</taxon>
        <taxon>Actinomycetota</taxon>
        <taxon>Actinomycetes</taxon>
        <taxon>Streptosporangiales</taxon>
        <taxon>Thermomonosporaceae</taxon>
        <taxon>Actinomadura</taxon>
    </lineage>
</organism>
<sequence length="177" mass="18805">MGAPMSVRTHPTPPAHRTADTQAPYAWAAGRLCLGWIFAWAFLDKLLGLGKPATSGWLDGTSPSKGFLSHVEGPFKGMFHSMAGQTWVDVSYMFGLAGLGVALLLGIGLRIAAAGGTILLAMLYAASLPLETNPFMDEHWIYAALLIAVAWANAGDTLGLGGPWSRIGLVRRFPALR</sequence>
<reference evidence="2" key="1">
    <citation type="submission" date="2020-07" db="EMBL/GenBank/DDBJ databases">
        <authorList>
            <person name="Tarantini F.S."/>
            <person name="Hong K.W."/>
            <person name="Chan K.G."/>
        </authorList>
    </citation>
    <scope>NUCLEOTIDE SEQUENCE</scope>
    <source>
        <strain evidence="2">32-07</strain>
    </source>
</reference>
<keyword evidence="1" id="KW-0812">Transmembrane</keyword>